<evidence type="ECO:0000313" key="1">
    <source>
        <dbReference type="EMBL" id="KAI8430850.1"/>
    </source>
</evidence>
<dbReference type="EMBL" id="CM046131">
    <property type="protein sequence ID" value="KAI8430850.1"/>
    <property type="molecule type" value="Genomic_DNA"/>
</dbReference>
<comment type="caution">
    <text evidence="1">The sequence shown here is derived from an EMBL/GenBank/DDBJ whole genome shotgun (WGS) entry which is preliminary data.</text>
</comment>
<dbReference type="Proteomes" id="UP001064048">
    <property type="component" value="Chromosome Z"/>
</dbReference>
<reference evidence="1 2" key="1">
    <citation type="journal article" date="2022" name="Genome Biol. Evol.">
        <title>The Spruce Budworm Genome: Reconstructing the Evolutionary History of Antifreeze Proteins.</title>
        <authorList>
            <person name="Beliveau C."/>
            <person name="Gagne P."/>
            <person name="Picq S."/>
            <person name="Vernygora O."/>
            <person name="Keeling C.I."/>
            <person name="Pinkney K."/>
            <person name="Doucet D."/>
            <person name="Wen F."/>
            <person name="Johnston J.S."/>
            <person name="Maaroufi H."/>
            <person name="Boyle B."/>
            <person name="Laroche J."/>
            <person name="Dewar K."/>
            <person name="Juretic N."/>
            <person name="Blackburn G."/>
            <person name="Nisole A."/>
            <person name="Brunet B."/>
            <person name="Brandao M."/>
            <person name="Lumley L."/>
            <person name="Duan J."/>
            <person name="Quan G."/>
            <person name="Lucarotti C.J."/>
            <person name="Roe A.D."/>
            <person name="Sperling F.A.H."/>
            <person name="Levesque R.C."/>
            <person name="Cusson M."/>
        </authorList>
    </citation>
    <scope>NUCLEOTIDE SEQUENCE [LARGE SCALE GENOMIC DNA]</scope>
    <source>
        <strain evidence="1">Glfc:IPQL:Cfum</strain>
    </source>
</reference>
<keyword evidence="2" id="KW-1185">Reference proteome</keyword>
<evidence type="ECO:0000313" key="2">
    <source>
        <dbReference type="Proteomes" id="UP001064048"/>
    </source>
</evidence>
<proteinExistence type="predicted"/>
<accession>A0ACC0K3V7</accession>
<gene>
    <name evidence="1" type="ORF">MSG28_000998</name>
</gene>
<name>A0ACC0K3V7_CHOFU</name>
<protein>
    <submittedName>
        <fullName evidence="1">Uncharacterized protein</fullName>
    </submittedName>
</protein>
<organism evidence="1 2">
    <name type="scientific">Choristoneura fumiferana</name>
    <name type="common">Spruce budworm moth</name>
    <name type="synonym">Archips fumiferana</name>
    <dbReference type="NCBI Taxonomy" id="7141"/>
    <lineage>
        <taxon>Eukaryota</taxon>
        <taxon>Metazoa</taxon>
        <taxon>Ecdysozoa</taxon>
        <taxon>Arthropoda</taxon>
        <taxon>Hexapoda</taxon>
        <taxon>Insecta</taxon>
        <taxon>Pterygota</taxon>
        <taxon>Neoptera</taxon>
        <taxon>Endopterygota</taxon>
        <taxon>Lepidoptera</taxon>
        <taxon>Glossata</taxon>
        <taxon>Ditrysia</taxon>
        <taxon>Tortricoidea</taxon>
        <taxon>Tortricidae</taxon>
        <taxon>Tortricinae</taxon>
        <taxon>Choristoneura</taxon>
    </lineage>
</organism>
<sequence length="103" mass="11543">MRLGPSLLCGGAFDVDKLLWECKQMAHNRDNPAEPASALCRAVVLCEVKCEPVAVIQEQVLPRRRAARPRTSELLSQCQPKWFPHRGECTPKDMTKLNTKIAS</sequence>